<name>A0A286HLK3_9HYPH</name>
<reference evidence="2" key="1">
    <citation type="submission" date="2017-08" db="EMBL/GenBank/DDBJ databases">
        <authorList>
            <person name="Varghese N."/>
            <person name="Submissions S."/>
        </authorList>
    </citation>
    <scope>NUCLEOTIDE SEQUENCE [LARGE SCALE GENOMIC DNA]</scope>
    <source>
        <strain evidence="2">KCTC 23107</strain>
    </source>
</reference>
<dbReference type="SUPFAM" id="SSF158837">
    <property type="entry name" value="AGR C 984p-like"/>
    <property type="match status" value="5"/>
</dbReference>
<keyword evidence="2" id="KW-1185">Reference proteome</keyword>
<gene>
    <name evidence="1" type="ORF">SAMN05877838_0404</name>
</gene>
<accession>A0A286HLK3</accession>
<dbReference type="EMBL" id="OCPC01000001">
    <property type="protein sequence ID" value="SOE08675.1"/>
    <property type="molecule type" value="Genomic_DNA"/>
</dbReference>
<dbReference type="AlphaFoldDB" id="A0A286HLK3"/>
<protein>
    <submittedName>
        <fullName evidence="1">Uncharacterized protein DUF1217</fullName>
    </submittedName>
</protein>
<organism evidence="1 2">
    <name type="scientific">Hoeflea halophila</name>
    <dbReference type="NCBI Taxonomy" id="714899"/>
    <lineage>
        <taxon>Bacteria</taxon>
        <taxon>Pseudomonadati</taxon>
        <taxon>Pseudomonadota</taxon>
        <taxon>Alphaproteobacteria</taxon>
        <taxon>Hyphomicrobiales</taxon>
        <taxon>Rhizobiaceae</taxon>
        <taxon>Hoeflea</taxon>
    </lineage>
</organism>
<dbReference type="Gene3D" id="1.10.3700.10">
    <property type="entry name" value="AGR C 984p-like"/>
    <property type="match status" value="3"/>
</dbReference>
<dbReference type="OrthoDB" id="7824597at2"/>
<dbReference type="InterPro" id="IPR010626">
    <property type="entry name" value="DUF1217"/>
</dbReference>
<dbReference type="InterPro" id="IPR023157">
    <property type="entry name" value="AGR-C-984p-like_sf"/>
</dbReference>
<evidence type="ECO:0000313" key="2">
    <source>
        <dbReference type="Proteomes" id="UP000219465"/>
    </source>
</evidence>
<proteinExistence type="predicted"/>
<sequence length="768" mass="85678">MISSYQSYNFYTKDFNLTLSRKAADPVVTREAQYYRDTIGSIKTVDEFLANDRVYAYAMKAYGLEEMTYAKAFIRKVLESDLTDTSSFANLLTDSKYKTLAAAYDFGNTVTSEIIQTTSQIDALIGTYEQSVQSNDDRLREETNYFKAVSQTFTSVDDLLQNTRARDYVFSTFGIDPKTYDYETLRGVLTSDIADANSYVNSVIAPKVSDWLVQVDDLNTQLADPLKTPAQKEKITYLITQYTKAIDKADMYYNMAASFNFKADGSLDAGVAPMSEAQLKMVTESYVLSQPRLTSTGALINKQYYEETISTITTIDELLNNSRLSRMMLTAYDIPLTTSRADVKWALEQDTSDPNGEIYSKSAGMIALAKAFNFEADGSITPGKDIQDADQLYTTTSNYIGKYNDADEEADAAAIAKYKLYIGLTSNLDDFLSAEPAAITIREFALKAFNISPGEVSTFKLKQIFTSDPYDPNSYVNTMKDDRFVKLAKAFNFAADGSIGSPRYAQSENEITRITKAYYTAVTRLDDSESSKAAAEKEASYYRTRLQTLETVDDLLADTRLRNVLLVAEGLRPVDVSTETLRAVLISDLDDPNSFANQQTEIGFQKIAGSFNFDADGYIRTISNPGAQNERGLVETQRLYLTQAIEEEAGQESLGARLALYFERMAPTLTSNFDILADDALAQFIRTTFSISDETAGSDIDKQKQMLDRYLDIDDLMDPEKVQTLVQRFLALYDIDNGAQDPILSVLGGNTAINFETVATLMQLRSSF</sequence>
<dbReference type="Pfam" id="PF06748">
    <property type="entry name" value="DUF1217"/>
    <property type="match status" value="3"/>
</dbReference>
<dbReference type="RefSeq" id="WP_143438918.1">
    <property type="nucleotide sequence ID" value="NZ_OCPC01000001.1"/>
</dbReference>
<evidence type="ECO:0000313" key="1">
    <source>
        <dbReference type="EMBL" id="SOE08675.1"/>
    </source>
</evidence>
<dbReference type="Proteomes" id="UP000219465">
    <property type="component" value="Unassembled WGS sequence"/>
</dbReference>